<comment type="subcellular location">
    <subcellularLocation>
        <location evidence="1">Cell membrane</location>
        <topology evidence="1">Multi-pass membrane protein</topology>
    </subcellularLocation>
</comment>
<feature type="domain" description="ABC transporter" evidence="10">
    <location>
        <begin position="354"/>
        <end position="588"/>
    </location>
</feature>
<dbReference type="InterPro" id="IPR036640">
    <property type="entry name" value="ABC1_TM_sf"/>
</dbReference>
<proteinExistence type="predicted"/>
<feature type="transmembrane region" description="Helical" evidence="9">
    <location>
        <begin position="63"/>
        <end position="82"/>
    </location>
</feature>
<dbReference type="InterPro" id="IPR027417">
    <property type="entry name" value="P-loop_NTPase"/>
</dbReference>
<dbReference type="InterPro" id="IPR011527">
    <property type="entry name" value="ABC1_TM_dom"/>
</dbReference>
<evidence type="ECO:0000313" key="12">
    <source>
        <dbReference type="EMBL" id="QDU72530.1"/>
    </source>
</evidence>
<dbReference type="OrthoDB" id="9762778at2"/>
<feature type="transmembrane region" description="Helical" evidence="9">
    <location>
        <begin position="249"/>
        <end position="274"/>
    </location>
</feature>
<keyword evidence="6 12" id="KW-0067">ATP-binding</keyword>
<reference evidence="12 13" key="1">
    <citation type="submission" date="2019-02" db="EMBL/GenBank/DDBJ databases">
        <title>Deep-cultivation of Planctomycetes and their phenomic and genomic characterization uncovers novel biology.</title>
        <authorList>
            <person name="Wiegand S."/>
            <person name="Jogler M."/>
            <person name="Boedeker C."/>
            <person name="Pinto D."/>
            <person name="Vollmers J."/>
            <person name="Rivas-Marin E."/>
            <person name="Kohn T."/>
            <person name="Peeters S.H."/>
            <person name="Heuer A."/>
            <person name="Rast P."/>
            <person name="Oberbeckmann S."/>
            <person name="Bunk B."/>
            <person name="Jeske O."/>
            <person name="Meyerdierks A."/>
            <person name="Storesund J.E."/>
            <person name="Kallscheuer N."/>
            <person name="Luecker S."/>
            <person name="Lage O.M."/>
            <person name="Pohl T."/>
            <person name="Merkel B.J."/>
            <person name="Hornburger P."/>
            <person name="Mueller R.-W."/>
            <person name="Bruemmer F."/>
            <person name="Labrenz M."/>
            <person name="Spormann A.M."/>
            <person name="Op den Camp H."/>
            <person name="Overmann J."/>
            <person name="Amann R."/>
            <person name="Jetten M.S.M."/>
            <person name="Mascher T."/>
            <person name="Medema M.H."/>
            <person name="Devos D.P."/>
            <person name="Kaster A.-K."/>
            <person name="Ovreas L."/>
            <person name="Rohde M."/>
            <person name="Galperin M.Y."/>
            <person name="Jogler C."/>
        </authorList>
    </citation>
    <scope>NUCLEOTIDE SEQUENCE [LARGE SCALE GENOMIC DNA]</scope>
    <source>
        <strain evidence="12 13">Pan265</strain>
    </source>
</reference>
<evidence type="ECO:0000256" key="3">
    <source>
        <dbReference type="ARBA" id="ARBA00022475"/>
    </source>
</evidence>
<dbReference type="EC" id="3.6.3.-" evidence="12"/>
<dbReference type="Pfam" id="PF00664">
    <property type="entry name" value="ABC_membrane"/>
    <property type="match status" value="1"/>
</dbReference>
<protein>
    <submittedName>
        <fullName evidence="12">Putative multidrug resistance ABC transporter ATP-binding/permease protein YheI</fullName>
        <ecNumber evidence="12">3.6.3.-</ecNumber>
    </submittedName>
</protein>
<dbReference type="PROSITE" id="PS50893">
    <property type="entry name" value="ABC_TRANSPORTER_2"/>
    <property type="match status" value="1"/>
</dbReference>
<feature type="transmembrane region" description="Helical" evidence="9">
    <location>
        <begin position="151"/>
        <end position="168"/>
    </location>
</feature>
<dbReference type="GO" id="GO:0005886">
    <property type="term" value="C:plasma membrane"/>
    <property type="evidence" value="ECO:0007669"/>
    <property type="project" value="UniProtKB-SubCell"/>
</dbReference>
<dbReference type="PROSITE" id="PS00211">
    <property type="entry name" value="ABC_TRANSPORTER_1"/>
    <property type="match status" value="1"/>
</dbReference>
<feature type="domain" description="ABC transmembrane type-1" evidence="11">
    <location>
        <begin position="12"/>
        <end position="319"/>
    </location>
</feature>
<feature type="transmembrane region" description="Helical" evidence="9">
    <location>
        <begin position="174"/>
        <end position="192"/>
    </location>
</feature>
<dbReference type="GO" id="GO:0016887">
    <property type="term" value="F:ATP hydrolysis activity"/>
    <property type="evidence" value="ECO:0007669"/>
    <property type="project" value="InterPro"/>
</dbReference>
<evidence type="ECO:0000256" key="4">
    <source>
        <dbReference type="ARBA" id="ARBA00022692"/>
    </source>
</evidence>
<evidence type="ECO:0000256" key="1">
    <source>
        <dbReference type="ARBA" id="ARBA00004651"/>
    </source>
</evidence>
<organism evidence="12 13">
    <name type="scientific">Mucisphaera calidilacus</name>
    <dbReference type="NCBI Taxonomy" id="2527982"/>
    <lineage>
        <taxon>Bacteria</taxon>
        <taxon>Pseudomonadati</taxon>
        <taxon>Planctomycetota</taxon>
        <taxon>Phycisphaerae</taxon>
        <taxon>Phycisphaerales</taxon>
        <taxon>Phycisphaeraceae</taxon>
        <taxon>Mucisphaera</taxon>
    </lineage>
</organism>
<keyword evidence="5" id="KW-0547">Nucleotide-binding</keyword>
<keyword evidence="2" id="KW-0813">Transport</keyword>
<dbReference type="GO" id="GO:0015421">
    <property type="term" value="F:ABC-type oligopeptide transporter activity"/>
    <property type="evidence" value="ECO:0007669"/>
    <property type="project" value="TreeGrafter"/>
</dbReference>
<evidence type="ECO:0000256" key="8">
    <source>
        <dbReference type="ARBA" id="ARBA00023136"/>
    </source>
</evidence>
<evidence type="ECO:0000256" key="2">
    <source>
        <dbReference type="ARBA" id="ARBA00022448"/>
    </source>
</evidence>
<dbReference type="InterPro" id="IPR017871">
    <property type="entry name" value="ABC_transporter-like_CS"/>
</dbReference>
<dbReference type="SUPFAM" id="SSF90123">
    <property type="entry name" value="ABC transporter transmembrane region"/>
    <property type="match status" value="1"/>
</dbReference>
<accession>A0A518BZY1</accession>
<dbReference type="Gene3D" id="3.40.50.300">
    <property type="entry name" value="P-loop containing nucleotide triphosphate hydrolases"/>
    <property type="match status" value="1"/>
</dbReference>
<keyword evidence="4 9" id="KW-0812">Transmembrane</keyword>
<sequence>MSLIYRQRYQYLLALLTMVVASVLDIVGTPVIVRYMIDHVLGDAAPVGPAWFVTWWRRLAESYAPSVILGLAAALILAVSLARGVLDYLAGRCTAFASELSAQRLRDRLYDHLQRLPVGYFARAETGDLVQRCTSDIDTVRLFVGGQIVELVRIALYSSIVVPLLFWMDWRMGIASTALLPVLAGVSLYFFYSIRQSFKVMDEAEGALTATIQENITGIRVVRAFARQDHERAKLAERNAAFREGERRLFVLFARFWSLTDLLIFTQLGVALFYGARLAMLGPDQGGISVGQLWQYWLYIGMVAWPMRQLGRILGEFGKATVASKRINEVLSESMESNPAAMPAGVPERLDGDLVFEGVSVAYDDAEPVLRDISFTARRGQTVALLGPSGSGKSTLMSLLLRFVEPSEGRILFGGHDIATLPRGFVRSHISSVLQEPFLYSRSVRENLLLAERSAGEEQMAHAMETAAIHSSVLDFEKGYDTLVGERGITLSGGQRQRLAIARALLRDAPILLLDDALSAVDTRTERRILEGLRRRHRDQITLLVAHRLTTVMQADQILVLESGGIRQRGTHAELVAQPGPYQRLWAIQSGADGEEDHHG</sequence>
<dbReference type="SMART" id="SM00382">
    <property type="entry name" value="AAA"/>
    <property type="match status" value="1"/>
</dbReference>
<dbReference type="Gene3D" id="1.20.1560.10">
    <property type="entry name" value="ABC transporter type 1, transmembrane domain"/>
    <property type="match status" value="1"/>
</dbReference>
<dbReference type="FunFam" id="3.40.50.300:FF:000221">
    <property type="entry name" value="Multidrug ABC transporter ATP-binding protein"/>
    <property type="match status" value="1"/>
</dbReference>
<dbReference type="CDD" id="cd18542">
    <property type="entry name" value="ABC_6TM_YknU_like"/>
    <property type="match status" value="1"/>
</dbReference>
<evidence type="ECO:0000256" key="6">
    <source>
        <dbReference type="ARBA" id="ARBA00022840"/>
    </source>
</evidence>
<keyword evidence="7 9" id="KW-1133">Transmembrane helix</keyword>
<keyword evidence="13" id="KW-1185">Reference proteome</keyword>
<dbReference type="GO" id="GO:0005524">
    <property type="term" value="F:ATP binding"/>
    <property type="evidence" value="ECO:0007669"/>
    <property type="project" value="UniProtKB-KW"/>
</dbReference>
<dbReference type="PANTHER" id="PTHR43394">
    <property type="entry name" value="ATP-DEPENDENT PERMEASE MDL1, MITOCHONDRIAL"/>
    <property type="match status" value="1"/>
</dbReference>
<dbReference type="InterPro" id="IPR003593">
    <property type="entry name" value="AAA+_ATPase"/>
</dbReference>
<evidence type="ECO:0000256" key="7">
    <source>
        <dbReference type="ARBA" id="ARBA00022989"/>
    </source>
</evidence>
<keyword evidence="12" id="KW-0378">Hydrolase</keyword>
<dbReference type="InterPro" id="IPR003439">
    <property type="entry name" value="ABC_transporter-like_ATP-bd"/>
</dbReference>
<keyword evidence="3" id="KW-1003">Cell membrane</keyword>
<dbReference type="KEGG" id="mcad:Pan265_23990"/>
<dbReference type="EMBL" id="CP036280">
    <property type="protein sequence ID" value="QDU72530.1"/>
    <property type="molecule type" value="Genomic_DNA"/>
</dbReference>
<dbReference type="RefSeq" id="WP_145446706.1">
    <property type="nucleotide sequence ID" value="NZ_CP036280.1"/>
</dbReference>
<dbReference type="PANTHER" id="PTHR43394:SF1">
    <property type="entry name" value="ATP-BINDING CASSETTE SUB-FAMILY B MEMBER 10, MITOCHONDRIAL"/>
    <property type="match status" value="1"/>
</dbReference>
<name>A0A518BZY1_9BACT</name>
<dbReference type="Proteomes" id="UP000320386">
    <property type="component" value="Chromosome"/>
</dbReference>
<dbReference type="SUPFAM" id="SSF52540">
    <property type="entry name" value="P-loop containing nucleoside triphosphate hydrolases"/>
    <property type="match status" value="1"/>
</dbReference>
<dbReference type="InterPro" id="IPR039421">
    <property type="entry name" value="Type_1_exporter"/>
</dbReference>
<evidence type="ECO:0000259" key="11">
    <source>
        <dbReference type="PROSITE" id="PS50929"/>
    </source>
</evidence>
<evidence type="ECO:0000259" key="10">
    <source>
        <dbReference type="PROSITE" id="PS50893"/>
    </source>
</evidence>
<dbReference type="PROSITE" id="PS50929">
    <property type="entry name" value="ABC_TM1F"/>
    <property type="match status" value="1"/>
</dbReference>
<evidence type="ECO:0000256" key="9">
    <source>
        <dbReference type="SAM" id="Phobius"/>
    </source>
</evidence>
<evidence type="ECO:0000256" key="5">
    <source>
        <dbReference type="ARBA" id="ARBA00022741"/>
    </source>
</evidence>
<feature type="transmembrane region" description="Helical" evidence="9">
    <location>
        <begin position="12"/>
        <end position="37"/>
    </location>
</feature>
<keyword evidence="8 9" id="KW-0472">Membrane</keyword>
<dbReference type="Pfam" id="PF00005">
    <property type="entry name" value="ABC_tran"/>
    <property type="match status" value="1"/>
</dbReference>
<evidence type="ECO:0000313" key="13">
    <source>
        <dbReference type="Proteomes" id="UP000320386"/>
    </source>
</evidence>
<gene>
    <name evidence="12" type="primary">yheI</name>
    <name evidence="12" type="ORF">Pan265_23990</name>
</gene>
<dbReference type="AlphaFoldDB" id="A0A518BZY1"/>